<evidence type="ECO:0000313" key="9">
    <source>
        <dbReference type="EMBL" id="OOQ83929.1"/>
    </source>
</evidence>
<evidence type="ECO:0000256" key="6">
    <source>
        <dbReference type="ARBA" id="ARBA00023242"/>
    </source>
</evidence>
<evidence type="ECO:0000256" key="1">
    <source>
        <dbReference type="ARBA" id="ARBA00004123"/>
    </source>
</evidence>
<evidence type="ECO:0000256" key="7">
    <source>
        <dbReference type="SAM" id="MobiDB-lite"/>
    </source>
</evidence>
<reference evidence="10" key="1">
    <citation type="submission" date="2015-09" db="EMBL/GenBank/DDBJ databases">
        <authorList>
            <person name="Fill T.P."/>
            <person name="Baretta J.F."/>
            <person name="de Almeida L.G."/>
            <person name="Rocha M."/>
            <person name="de Souza D.H."/>
            <person name="Malavazi I."/>
            <person name="Cerdeira L.T."/>
            <person name="Hong H."/>
            <person name="Samborskyy M."/>
            <person name="de Vasconcelos A.T."/>
            <person name="Leadlay P."/>
            <person name="Rodrigues-Filho E."/>
        </authorList>
    </citation>
    <scope>NUCLEOTIDE SEQUENCE [LARGE SCALE GENOMIC DNA]</scope>
    <source>
        <strain evidence="10">LaBioMMi 136</strain>
    </source>
</reference>
<keyword evidence="4" id="KW-0238">DNA-binding</keyword>
<dbReference type="GO" id="GO:0005634">
    <property type="term" value="C:nucleus"/>
    <property type="evidence" value="ECO:0007669"/>
    <property type="project" value="UniProtKB-SubCell"/>
</dbReference>
<dbReference type="GO" id="GO:0003677">
    <property type="term" value="F:DNA binding"/>
    <property type="evidence" value="ECO:0007669"/>
    <property type="project" value="UniProtKB-KW"/>
</dbReference>
<evidence type="ECO:0000313" key="10">
    <source>
        <dbReference type="Proteomes" id="UP000190744"/>
    </source>
</evidence>
<protein>
    <submittedName>
        <fullName evidence="9">Putative c6 zinc finger domain containing protein</fullName>
    </submittedName>
</protein>
<gene>
    <name evidence="9" type="ORF">PEBR_32501</name>
</gene>
<evidence type="ECO:0000256" key="2">
    <source>
        <dbReference type="ARBA" id="ARBA00022723"/>
    </source>
</evidence>
<dbReference type="Pfam" id="PF00172">
    <property type="entry name" value="Zn_clus"/>
    <property type="match status" value="1"/>
</dbReference>
<evidence type="ECO:0000259" key="8">
    <source>
        <dbReference type="PROSITE" id="PS50048"/>
    </source>
</evidence>
<feature type="domain" description="Zn(2)-C6 fungal-type" evidence="8">
    <location>
        <begin position="11"/>
        <end position="40"/>
    </location>
</feature>
<dbReference type="GO" id="GO:0006351">
    <property type="term" value="P:DNA-templated transcription"/>
    <property type="evidence" value="ECO:0007669"/>
    <property type="project" value="InterPro"/>
</dbReference>
<evidence type="ECO:0000256" key="3">
    <source>
        <dbReference type="ARBA" id="ARBA00023015"/>
    </source>
</evidence>
<evidence type="ECO:0000256" key="5">
    <source>
        <dbReference type="ARBA" id="ARBA00023163"/>
    </source>
</evidence>
<dbReference type="GO" id="GO:0008270">
    <property type="term" value="F:zinc ion binding"/>
    <property type="evidence" value="ECO:0007669"/>
    <property type="project" value="InterPro"/>
</dbReference>
<dbReference type="SUPFAM" id="SSF57701">
    <property type="entry name" value="Zn2/Cys6 DNA-binding domain"/>
    <property type="match status" value="1"/>
</dbReference>
<dbReference type="CDD" id="cd12148">
    <property type="entry name" value="fungal_TF_MHR"/>
    <property type="match status" value="1"/>
</dbReference>
<dbReference type="PROSITE" id="PS00463">
    <property type="entry name" value="ZN2_CY6_FUNGAL_1"/>
    <property type="match status" value="1"/>
</dbReference>
<keyword evidence="2" id="KW-0479">Metal-binding</keyword>
<dbReference type="PROSITE" id="PS50048">
    <property type="entry name" value="ZN2_CY6_FUNGAL_2"/>
    <property type="match status" value="1"/>
</dbReference>
<proteinExistence type="predicted"/>
<dbReference type="InterPro" id="IPR001138">
    <property type="entry name" value="Zn2Cys6_DnaBD"/>
</dbReference>
<comment type="subcellular location">
    <subcellularLocation>
        <location evidence="1">Nucleus</location>
    </subcellularLocation>
</comment>
<feature type="compositionally biased region" description="Polar residues" evidence="7">
    <location>
        <begin position="47"/>
        <end position="69"/>
    </location>
</feature>
<dbReference type="EMBL" id="LJBN01000188">
    <property type="protein sequence ID" value="OOQ83929.1"/>
    <property type="molecule type" value="Genomic_DNA"/>
</dbReference>
<dbReference type="GO" id="GO:0000981">
    <property type="term" value="F:DNA-binding transcription factor activity, RNA polymerase II-specific"/>
    <property type="evidence" value="ECO:0007669"/>
    <property type="project" value="InterPro"/>
</dbReference>
<keyword evidence="6" id="KW-0539">Nucleus</keyword>
<accession>A0A1S9REG1</accession>
<dbReference type="InterPro" id="IPR036864">
    <property type="entry name" value="Zn2-C6_fun-type_DNA-bd_sf"/>
</dbReference>
<dbReference type="PANTHER" id="PTHR31001:SF76">
    <property type="entry name" value="ZN(2)-C6 FUNGAL-TYPE DOMAIN-CONTAINING PROTEIN"/>
    <property type="match status" value="1"/>
</dbReference>
<dbReference type="PANTHER" id="PTHR31001">
    <property type="entry name" value="UNCHARACTERIZED TRANSCRIPTIONAL REGULATORY PROTEIN"/>
    <property type="match status" value="1"/>
</dbReference>
<dbReference type="Proteomes" id="UP000190744">
    <property type="component" value="Unassembled WGS sequence"/>
</dbReference>
<keyword evidence="5" id="KW-0804">Transcription</keyword>
<dbReference type="SMART" id="SM00066">
    <property type="entry name" value="GAL4"/>
    <property type="match status" value="1"/>
</dbReference>
<dbReference type="Gene3D" id="4.10.240.10">
    <property type="entry name" value="Zn(2)-C6 fungal-type DNA-binding domain"/>
    <property type="match status" value="1"/>
</dbReference>
<dbReference type="AlphaFoldDB" id="A0A1S9REG1"/>
<sequence>MSSGVHRARLACVECTRRKVKCDKILPCRNCTRKGSRCTRPRERDSPNPSISQFEGRSQRETPSQTNVDASRTIEILQNRVAQLEASLSEARDSLLRPRIPALDAEIQIHDASFSPAETVSVDRLTAPSHYSVHVESETDPKEVEDAATILEFLAWGRRKDPTYQDEIVRRNNLDHSPGDVPADDEWDDMQMPGPPVAALCQALLPTRQKVYQLAKYHCECLLWYHGAFHAATFLQELDEFYEKSNGIVGDPEVNLQWISFLFAVLTGSMACAPRSTAQEWGFRERERDTLSKRWLKASITCLYQADYMANHSIYSLEAIASLTISAHMLGHSNGFSVLLASAVRIAQGLGLHQLGSDDVSHPIDSVKREIGRRIWCQLCLQDWFSIPFTESYLIHRSCFSTERPLNCDDEIKELSENHPTVTSHSRLKYKIAALMPDLQDDITSCNTLYTRYEEVLKYDRRLRILATQHLPYYLQNVPLDPSWPCYVKWARRSLAISSSHKVIMIHRKFLSLSFVNPMFEFTRKTCVAASRTIIKEQKEATRNGGPMIWIHQAFSVTASIILCLDMFHQPRQDRQASEHRQLIEDGIEILSHCDTDMIARRGVSLLRAMLEAEQNQHRERRLVGEPPESPFIQDSTPRENGLDIAAIIQTFYRQDRARIAGHCRPALGRSFLPRTTGHSGWPEVSKDTSGIMPGVDLMMPLGIDYADGLDDILSLATNYLN</sequence>
<dbReference type="CDD" id="cd00067">
    <property type="entry name" value="GAL4"/>
    <property type="match status" value="1"/>
</dbReference>
<name>A0A1S9REG1_PENBI</name>
<keyword evidence="3" id="KW-0805">Transcription regulation</keyword>
<comment type="caution">
    <text evidence="9">The sequence shown here is derived from an EMBL/GenBank/DDBJ whole genome shotgun (WGS) entry which is preliminary data.</text>
</comment>
<dbReference type="InterPro" id="IPR007219">
    <property type="entry name" value="XnlR_reg_dom"/>
</dbReference>
<organism evidence="9 10">
    <name type="scientific">Penicillium brasilianum</name>
    <dbReference type="NCBI Taxonomy" id="104259"/>
    <lineage>
        <taxon>Eukaryota</taxon>
        <taxon>Fungi</taxon>
        <taxon>Dikarya</taxon>
        <taxon>Ascomycota</taxon>
        <taxon>Pezizomycotina</taxon>
        <taxon>Eurotiomycetes</taxon>
        <taxon>Eurotiomycetidae</taxon>
        <taxon>Eurotiales</taxon>
        <taxon>Aspergillaceae</taxon>
        <taxon>Penicillium</taxon>
    </lineage>
</organism>
<feature type="region of interest" description="Disordered" evidence="7">
    <location>
        <begin position="35"/>
        <end position="69"/>
    </location>
</feature>
<dbReference type="InterPro" id="IPR050613">
    <property type="entry name" value="Sec_Metabolite_Reg"/>
</dbReference>
<evidence type="ECO:0000256" key="4">
    <source>
        <dbReference type="ARBA" id="ARBA00023125"/>
    </source>
</evidence>
<dbReference type="SMART" id="SM00906">
    <property type="entry name" value="Fungal_trans"/>
    <property type="match status" value="1"/>
</dbReference>